<evidence type="ECO:0000256" key="9">
    <source>
        <dbReference type="ARBA" id="ARBA00023242"/>
    </source>
</evidence>
<keyword evidence="4" id="KW-0808">Transferase</keyword>
<dbReference type="Proteomes" id="UP001157974">
    <property type="component" value="Unassembled WGS sequence"/>
</dbReference>
<dbReference type="PANTHER" id="PTHR10367">
    <property type="entry name" value="MRNA-CAPPING ENZYME"/>
    <property type="match status" value="1"/>
</dbReference>
<evidence type="ECO:0000256" key="6">
    <source>
        <dbReference type="ARBA" id="ARBA00022741"/>
    </source>
</evidence>
<accession>A0AAV8UPZ4</accession>
<dbReference type="GO" id="GO:0005524">
    <property type="term" value="F:ATP binding"/>
    <property type="evidence" value="ECO:0007669"/>
    <property type="project" value="InterPro"/>
</dbReference>
<evidence type="ECO:0000256" key="7">
    <source>
        <dbReference type="ARBA" id="ARBA00023042"/>
    </source>
</evidence>
<keyword evidence="6" id="KW-0547">Nucleotide-binding</keyword>
<evidence type="ECO:0000256" key="2">
    <source>
        <dbReference type="ARBA" id="ARBA00012475"/>
    </source>
</evidence>
<dbReference type="InterPro" id="IPR012340">
    <property type="entry name" value="NA-bd_OB-fold"/>
</dbReference>
<dbReference type="SUPFAM" id="SSF56091">
    <property type="entry name" value="DNA ligase/mRNA capping enzyme, catalytic domain"/>
    <property type="match status" value="1"/>
</dbReference>
<dbReference type="Gene3D" id="2.40.50.140">
    <property type="entry name" value="Nucleic acid-binding proteins"/>
    <property type="match status" value="1"/>
</dbReference>
<evidence type="ECO:0000256" key="8">
    <source>
        <dbReference type="ARBA" id="ARBA00023134"/>
    </source>
</evidence>
<comment type="subcellular location">
    <subcellularLocation>
        <location evidence="1">Nucleus</location>
    </subcellularLocation>
</comment>
<dbReference type="Gene3D" id="3.30.470.30">
    <property type="entry name" value="DNA ligase/mRNA capping enzyme"/>
    <property type="match status" value="1"/>
</dbReference>
<feature type="domain" description="mRNA capping enzyme C-terminal" evidence="12">
    <location>
        <begin position="244"/>
        <end position="347"/>
    </location>
</feature>
<keyword evidence="3" id="KW-0507">mRNA processing</keyword>
<dbReference type="GO" id="GO:0004484">
    <property type="term" value="F:mRNA guanylyltransferase activity"/>
    <property type="evidence" value="ECO:0007669"/>
    <property type="project" value="UniProtKB-EC"/>
</dbReference>
<dbReference type="EMBL" id="JAMWBK010000007">
    <property type="protein sequence ID" value="KAJ8903658.1"/>
    <property type="molecule type" value="Genomic_DNA"/>
</dbReference>
<dbReference type="CDD" id="cd07895">
    <property type="entry name" value="Adenylation_mRNA_capping"/>
    <property type="match status" value="1"/>
</dbReference>
<reference evidence="13 14" key="1">
    <citation type="journal article" date="2023" name="Nat. Commun.">
        <title>Origin of minicircular mitochondrial genomes in red algae.</title>
        <authorList>
            <person name="Lee Y."/>
            <person name="Cho C.H."/>
            <person name="Lee Y.M."/>
            <person name="Park S.I."/>
            <person name="Yang J.H."/>
            <person name="West J.A."/>
            <person name="Bhattacharya D."/>
            <person name="Yoon H.S."/>
        </authorList>
    </citation>
    <scope>NUCLEOTIDE SEQUENCE [LARGE SCALE GENOMIC DNA]</scope>
    <source>
        <strain evidence="13 14">CCMP1338</strain>
        <tissue evidence="13">Whole cell</tissue>
    </source>
</reference>
<evidence type="ECO:0000256" key="10">
    <source>
        <dbReference type="ARBA" id="ARBA00044624"/>
    </source>
</evidence>
<dbReference type="InterPro" id="IPR001339">
    <property type="entry name" value="mRNA_cap_enzyme_adenylation"/>
</dbReference>
<dbReference type="EC" id="2.7.7.50" evidence="2"/>
<evidence type="ECO:0000256" key="3">
    <source>
        <dbReference type="ARBA" id="ARBA00022664"/>
    </source>
</evidence>
<feature type="domain" description="mRNA capping enzyme adenylation" evidence="11">
    <location>
        <begin position="44"/>
        <end position="240"/>
    </location>
</feature>
<keyword evidence="8" id="KW-0342">GTP-binding</keyword>
<evidence type="ECO:0000256" key="4">
    <source>
        <dbReference type="ARBA" id="ARBA00022679"/>
    </source>
</evidence>
<keyword evidence="7" id="KW-0506">mRNA capping</keyword>
<dbReference type="Pfam" id="PF03919">
    <property type="entry name" value="mRNA_cap_C"/>
    <property type="match status" value="1"/>
</dbReference>
<name>A0AAV8UPZ4_9RHOD</name>
<evidence type="ECO:0000259" key="11">
    <source>
        <dbReference type="Pfam" id="PF01331"/>
    </source>
</evidence>
<dbReference type="Pfam" id="PF01331">
    <property type="entry name" value="mRNA_cap_enzyme"/>
    <property type="match status" value="1"/>
</dbReference>
<keyword evidence="5" id="KW-0548">Nucleotidyltransferase</keyword>
<dbReference type="InterPro" id="IPR013846">
    <property type="entry name" value="mRNA_cap_enzyme_C"/>
</dbReference>
<protein>
    <recommendedName>
        <fullName evidence="2">mRNA guanylyltransferase</fullName>
        <ecNumber evidence="2">2.7.7.50</ecNumber>
    </recommendedName>
</protein>
<evidence type="ECO:0000313" key="14">
    <source>
        <dbReference type="Proteomes" id="UP001157974"/>
    </source>
</evidence>
<dbReference type="AlphaFoldDB" id="A0AAV8UPZ4"/>
<dbReference type="GO" id="GO:0005634">
    <property type="term" value="C:nucleus"/>
    <property type="evidence" value="ECO:0007669"/>
    <property type="project" value="UniProtKB-SubCell"/>
</dbReference>
<dbReference type="SUPFAM" id="SSF50249">
    <property type="entry name" value="Nucleic acid-binding proteins"/>
    <property type="match status" value="1"/>
</dbReference>
<evidence type="ECO:0000259" key="12">
    <source>
        <dbReference type="Pfam" id="PF03919"/>
    </source>
</evidence>
<gene>
    <name evidence="13" type="ORF">NDN08_004760</name>
</gene>
<keyword evidence="14" id="KW-1185">Reference proteome</keyword>
<organism evidence="13 14">
    <name type="scientific">Rhodosorus marinus</name>
    <dbReference type="NCBI Taxonomy" id="101924"/>
    <lineage>
        <taxon>Eukaryota</taxon>
        <taxon>Rhodophyta</taxon>
        <taxon>Stylonematophyceae</taxon>
        <taxon>Stylonematales</taxon>
        <taxon>Stylonemataceae</taxon>
        <taxon>Rhodosorus</taxon>
    </lineage>
</organism>
<comment type="caution">
    <text evidence="13">The sequence shown here is derived from an EMBL/GenBank/DDBJ whole genome shotgun (WGS) entry which is preliminary data.</text>
</comment>
<dbReference type="GO" id="GO:0005525">
    <property type="term" value="F:GTP binding"/>
    <property type="evidence" value="ECO:0007669"/>
    <property type="project" value="UniProtKB-KW"/>
</dbReference>
<evidence type="ECO:0000313" key="13">
    <source>
        <dbReference type="EMBL" id="KAJ8903658.1"/>
    </source>
</evidence>
<keyword evidence="9" id="KW-0539">Nucleus</keyword>
<dbReference type="InterPro" id="IPR051029">
    <property type="entry name" value="mRNA_Capping_Enz/RNA_Phosphat"/>
</dbReference>
<comment type="catalytic activity">
    <reaction evidence="10">
        <text>a 5'-end diphospho-ribonucleoside in mRNA + GTP + H(+) = a 5'-end (5'-triphosphoguanosine)-ribonucleoside in mRNA + diphosphate</text>
        <dbReference type="Rhea" id="RHEA:67012"/>
        <dbReference type="Rhea" id="RHEA-COMP:17165"/>
        <dbReference type="Rhea" id="RHEA-COMP:17166"/>
        <dbReference type="ChEBI" id="CHEBI:15378"/>
        <dbReference type="ChEBI" id="CHEBI:33019"/>
        <dbReference type="ChEBI" id="CHEBI:37565"/>
        <dbReference type="ChEBI" id="CHEBI:167616"/>
        <dbReference type="ChEBI" id="CHEBI:167617"/>
        <dbReference type="EC" id="2.7.7.50"/>
    </reaction>
    <physiologicalReaction direction="left-to-right" evidence="10">
        <dbReference type="Rhea" id="RHEA:67013"/>
    </physiologicalReaction>
</comment>
<evidence type="ECO:0000256" key="1">
    <source>
        <dbReference type="ARBA" id="ARBA00004123"/>
    </source>
</evidence>
<dbReference type="PANTHER" id="PTHR10367:SF17">
    <property type="entry name" value="MRNA-CAPPING ENZYME"/>
    <property type="match status" value="1"/>
</dbReference>
<dbReference type="GO" id="GO:0006370">
    <property type="term" value="P:7-methylguanosine mRNA capping"/>
    <property type="evidence" value="ECO:0007669"/>
    <property type="project" value="UniProtKB-KW"/>
</dbReference>
<sequence length="407" mass="47091">MTEIGLQKLWNKDQLRSLQGLVSEIFEMAAGRRDLPRGFLGTMPMTLSRRSIPMIKHSDYVILEKSDGARYLMLVLERGVLLIDRRMNFYPVEPDPNILLPTTEPTRQDRTLLDGELTLNLITQQWEYLVYDTISINGDTSVAQLDYRQRLINAENFITFPRCFSSNASGSLRIRVKDFYEKNQIKDLFKKITKDDSGEYVYANGDRKDGPICNHNDGCIFAPVQMEYQIKTCHALLKWKPPHLNSVDFQLLLDQTGNGTIKTTIAYQGDHGPVKLREVMFPRAQKAEWAKNFQRVNGSIVECTYDRRAGEWRYIREREDKDRPNYSSTVIDTLESTAEEVVREELIAVLMSSQVNPELSKQKRLIYSEDRPDDLFSNLHEDYLRTLPISTVPVPVPMNPHHRGRSR</sequence>
<proteinExistence type="predicted"/>
<evidence type="ECO:0000256" key="5">
    <source>
        <dbReference type="ARBA" id="ARBA00022695"/>
    </source>
</evidence>